<feature type="region of interest" description="Disordered" evidence="3">
    <location>
        <begin position="219"/>
        <end position="254"/>
    </location>
</feature>
<keyword evidence="7" id="KW-1185">Reference proteome</keyword>
<name>A0AA39R6H0_9LECA</name>
<dbReference type="AlphaFoldDB" id="A0AA39R6H0"/>
<dbReference type="CDD" id="cd11854">
    <property type="entry name" value="SH3_Fus1p"/>
    <property type="match status" value="1"/>
</dbReference>
<evidence type="ECO:0000313" key="6">
    <source>
        <dbReference type="EMBL" id="KAK0514341.1"/>
    </source>
</evidence>
<evidence type="ECO:0000313" key="7">
    <source>
        <dbReference type="Proteomes" id="UP001166286"/>
    </source>
</evidence>
<comment type="caution">
    <text evidence="6">The sequence shown here is derived from an EMBL/GenBank/DDBJ whole genome shotgun (WGS) entry which is preliminary data.</text>
</comment>
<evidence type="ECO:0000259" key="5">
    <source>
        <dbReference type="PROSITE" id="PS50002"/>
    </source>
</evidence>
<dbReference type="SMART" id="SM00326">
    <property type="entry name" value="SH3"/>
    <property type="match status" value="1"/>
</dbReference>
<feature type="region of interest" description="Disordered" evidence="3">
    <location>
        <begin position="300"/>
        <end position="319"/>
    </location>
</feature>
<feature type="compositionally biased region" description="Low complexity" evidence="3">
    <location>
        <begin position="147"/>
        <end position="181"/>
    </location>
</feature>
<feature type="compositionally biased region" description="Low complexity" evidence="3">
    <location>
        <begin position="57"/>
        <end position="82"/>
    </location>
</feature>
<feature type="region of interest" description="Disordered" evidence="3">
    <location>
        <begin position="400"/>
        <end position="444"/>
    </location>
</feature>
<reference evidence="6" key="1">
    <citation type="submission" date="2023-03" db="EMBL/GenBank/DDBJ databases">
        <title>Complete genome of Cladonia borealis.</title>
        <authorList>
            <person name="Park H."/>
        </authorList>
    </citation>
    <scope>NUCLEOTIDE SEQUENCE</scope>
    <source>
        <strain evidence="6">ANT050790</strain>
    </source>
</reference>
<keyword evidence="1 2" id="KW-0728">SH3 domain</keyword>
<dbReference type="InterPro" id="IPR001452">
    <property type="entry name" value="SH3_domain"/>
</dbReference>
<feature type="compositionally biased region" description="Polar residues" evidence="3">
    <location>
        <begin position="240"/>
        <end position="252"/>
    </location>
</feature>
<keyword evidence="4" id="KW-0472">Membrane</keyword>
<gene>
    <name evidence="6" type="ORF">JMJ35_002958</name>
</gene>
<feature type="region of interest" description="Disordered" evidence="3">
    <location>
        <begin position="48"/>
        <end position="82"/>
    </location>
</feature>
<dbReference type="Gene3D" id="2.30.30.40">
    <property type="entry name" value="SH3 Domains"/>
    <property type="match status" value="1"/>
</dbReference>
<dbReference type="InterPro" id="IPR035521">
    <property type="entry name" value="Fus1_SH3"/>
</dbReference>
<evidence type="ECO:0000256" key="2">
    <source>
        <dbReference type="PROSITE-ProRule" id="PRU00192"/>
    </source>
</evidence>
<feature type="domain" description="SH3" evidence="5">
    <location>
        <begin position="439"/>
        <end position="500"/>
    </location>
</feature>
<feature type="compositionally biased region" description="Polar residues" evidence="3">
    <location>
        <begin position="117"/>
        <end position="144"/>
    </location>
</feature>
<feature type="compositionally biased region" description="Low complexity" evidence="3">
    <location>
        <begin position="105"/>
        <end position="116"/>
    </location>
</feature>
<feature type="compositionally biased region" description="Basic residues" evidence="3">
    <location>
        <begin position="1"/>
        <end position="13"/>
    </location>
</feature>
<feature type="region of interest" description="Disordered" evidence="3">
    <location>
        <begin position="487"/>
        <end position="646"/>
    </location>
</feature>
<feature type="region of interest" description="Disordered" evidence="3">
    <location>
        <begin position="1"/>
        <end position="20"/>
    </location>
</feature>
<proteinExistence type="predicted"/>
<organism evidence="6 7">
    <name type="scientific">Cladonia borealis</name>
    <dbReference type="NCBI Taxonomy" id="184061"/>
    <lineage>
        <taxon>Eukaryota</taxon>
        <taxon>Fungi</taxon>
        <taxon>Dikarya</taxon>
        <taxon>Ascomycota</taxon>
        <taxon>Pezizomycotina</taxon>
        <taxon>Lecanoromycetes</taxon>
        <taxon>OSLEUM clade</taxon>
        <taxon>Lecanoromycetidae</taxon>
        <taxon>Lecanorales</taxon>
        <taxon>Lecanorineae</taxon>
        <taxon>Cladoniaceae</taxon>
        <taxon>Cladonia</taxon>
    </lineage>
</organism>
<dbReference type="Proteomes" id="UP001166286">
    <property type="component" value="Unassembled WGS sequence"/>
</dbReference>
<keyword evidence="4" id="KW-1133">Transmembrane helix</keyword>
<feature type="compositionally biased region" description="Polar residues" evidence="3">
    <location>
        <begin position="608"/>
        <end position="623"/>
    </location>
</feature>
<feature type="transmembrane region" description="Helical" evidence="4">
    <location>
        <begin position="192"/>
        <end position="213"/>
    </location>
</feature>
<protein>
    <recommendedName>
        <fullName evidence="5">SH3 domain-containing protein</fullName>
    </recommendedName>
</protein>
<dbReference type="PROSITE" id="PS50002">
    <property type="entry name" value="SH3"/>
    <property type="match status" value="1"/>
</dbReference>
<dbReference type="SUPFAM" id="SSF50044">
    <property type="entry name" value="SH3-domain"/>
    <property type="match status" value="1"/>
</dbReference>
<feature type="region of interest" description="Disordered" evidence="3">
    <location>
        <begin position="105"/>
        <end position="186"/>
    </location>
</feature>
<sequence>MHHNHYAGHQHHHANMEKRQEGPATVVQYVYETAAKTFDGPIGGYMTVPAAPASTPDSKSNDNSNDNSNSNSQQAAQESAAAAEASASAVSAAIAEASSSNAAAAATEAAQTQNDQKTQVTSTPANKKTASTSTPLKAVTSPTQKLAAAATSQASSPSPTSSYLESTSSTTPSHTAAASTGSSGGMSSGGKAGLAIGILLALGVLFALAFFVYRRKRTQSNEEYSKADNEKSDFNGGLARSQSNVSTRTTATAPRLSLRPITEFHPDLAARGKAANAGAAAAAGLAGGAAVGAAMSRNQNDPANPFGNHAAVTPSRRLSDEKVGLPIQSNASENPFADNAGAPPPTNGSMTLADAPAPLRIRTPSPDAGATAGAAAVAGAVAGAAAGAVAGAKLAERKDAPKPLNLTPNRAVTPASHSPAVSEFSQTPVSPGAMANGPPPSNVHRIQLDFKPSMDDELSLRAGQLVRLLHEYDDGWALCIRLDRSQQGVAPRTCLSARPVKPRPAPGARGPGPRGPPPPGMVGPGSRSASLAPSGRGSPSPYGRVPRPSTAGAGSQQRSMSPGPYGGGPQRPANMPPPGAKRRSNSASDVRERRMSPPGPSPMNPNMQKVSMQQQAVNSPDSASITSRSPPTSMMPPRKPVPGQAM</sequence>
<evidence type="ECO:0000256" key="4">
    <source>
        <dbReference type="SAM" id="Phobius"/>
    </source>
</evidence>
<keyword evidence="4" id="KW-0812">Transmembrane</keyword>
<dbReference type="InterPro" id="IPR036028">
    <property type="entry name" value="SH3-like_dom_sf"/>
</dbReference>
<dbReference type="EMBL" id="JAFEKC020000005">
    <property type="protein sequence ID" value="KAK0514341.1"/>
    <property type="molecule type" value="Genomic_DNA"/>
</dbReference>
<dbReference type="Pfam" id="PF14604">
    <property type="entry name" value="SH3_9"/>
    <property type="match status" value="1"/>
</dbReference>
<accession>A0AA39R6H0</accession>
<evidence type="ECO:0000256" key="1">
    <source>
        <dbReference type="ARBA" id="ARBA00022443"/>
    </source>
</evidence>
<feature type="region of interest" description="Disordered" evidence="3">
    <location>
        <begin position="328"/>
        <end position="353"/>
    </location>
</feature>
<evidence type="ECO:0000256" key="3">
    <source>
        <dbReference type="SAM" id="MobiDB-lite"/>
    </source>
</evidence>
<feature type="compositionally biased region" description="Basic and acidic residues" evidence="3">
    <location>
        <begin position="219"/>
        <end position="233"/>
    </location>
</feature>